<feature type="compositionally biased region" description="Basic and acidic residues" evidence="1">
    <location>
        <begin position="16"/>
        <end position="28"/>
    </location>
</feature>
<dbReference type="GO" id="GO:0003676">
    <property type="term" value="F:nucleic acid binding"/>
    <property type="evidence" value="ECO:0007669"/>
    <property type="project" value="InterPro"/>
</dbReference>
<proteinExistence type="predicted"/>
<name>A0AAV1I680_9CHLO</name>
<feature type="compositionally biased region" description="Basic and acidic residues" evidence="1">
    <location>
        <begin position="138"/>
        <end position="147"/>
    </location>
</feature>
<dbReference type="GO" id="GO:0000776">
    <property type="term" value="C:kinetochore"/>
    <property type="evidence" value="ECO:0007669"/>
    <property type="project" value="TreeGrafter"/>
</dbReference>
<dbReference type="PROSITE" id="PS50174">
    <property type="entry name" value="G_PATCH"/>
    <property type="match status" value="1"/>
</dbReference>
<dbReference type="AlphaFoldDB" id="A0AAV1I680"/>
<gene>
    <name evidence="3" type="ORF">CVIRNUC_005873</name>
</gene>
<keyword evidence="4" id="KW-1185">Reference proteome</keyword>
<organism evidence="3 4">
    <name type="scientific">Coccomyxa viridis</name>
    <dbReference type="NCBI Taxonomy" id="1274662"/>
    <lineage>
        <taxon>Eukaryota</taxon>
        <taxon>Viridiplantae</taxon>
        <taxon>Chlorophyta</taxon>
        <taxon>core chlorophytes</taxon>
        <taxon>Trebouxiophyceae</taxon>
        <taxon>Trebouxiophyceae incertae sedis</taxon>
        <taxon>Coccomyxaceae</taxon>
        <taxon>Coccomyxa</taxon>
    </lineage>
</organism>
<feature type="region of interest" description="Disordered" evidence="1">
    <location>
        <begin position="131"/>
        <end position="161"/>
    </location>
</feature>
<dbReference type="PANTHER" id="PTHR21032:SF0">
    <property type="entry name" value="G PATCH DOMAIN-CONTAINING PROTEIN 11"/>
    <property type="match status" value="1"/>
</dbReference>
<dbReference type="SMART" id="SM00443">
    <property type="entry name" value="G_patch"/>
    <property type="match status" value="1"/>
</dbReference>
<evidence type="ECO:0000313" key="4">
    <source>
        <dbReference type="Proteomes" id="UP001314263"/>
    </source>
</evidence>
<evidence type="ECO:0000259" key="2">
    <source>
        <dbReference type="PROSITE" id="PS50174"/>
    </source>
</evidence>
<dbReference type="Pfam" id="PF01585">
    <property type="entry name" value="G-patch"/>
    <property type="match status" value="1"/>
</dbReference>
<dbReference type="InterPro" id="IPR000467">
    <property type="entry name" value="G_patch_dom"/>
</dbReference>
<sequence>MYRPQQRAVKLWLPSDADKDDTRDDSKGSKSPAAASTDAQDEPDEDLDKLLAQYEQQAEADKRRVTDTAARPKPTSQMGMKELRETGLAQPLSSDTKGFQLLAKMGYKAGEGIGKEGKGRAAPITVDLKASRTGLGVDEDRKRKQESYKQLQELKNSKRQKGQEILKDSYLTHQAASFADRQAEQHLKEAQKVCETLDRRRGMTENHMWLVEPPLVEGGDDEEPDEDAAAAPVNPWAELPIAEQLQDVLDRLRSEHSYCIFCGCQYADSAELTALCPGPQEGDH</sequence>
<feature type="region of interest" description="Disordered" evidence="1">
    <location>
        <begin position="1"/>
        <end position="94"/>
    </location>
</feature>
<accession>A0AAV1I680</accession>
<dbReference type="PANTHER" id="PTHR21032">
    <property type="entry name" value="G PATCH DOMAIN-CONTAINING PROTEIN 11"/>
    <property type="match status" value="1"/>
</dbReference>
<evidence type="ECO:0000313" key="3">
    <source>
        <dbReference type="EMBL" id="CAK0782678.1"/>
    </source>
</evidence>
<dbReference type="EMBL" id="CAUYUE010000007">
    <property type="protein sequence ID" value="CAK0782678.1"/>
    <property type="molecule type" value="Genomic_DNA"/>
</dbReference>
<comment type="caution">
    <text evidence="3">The sequence shown here is derived from an EMBL/GenBank/DDBJ whole genome shotgun (WGS) entry which is preliminary data.</text>
</comment>
<protein>
    <recommendedName>
        <fullName evidence="2">G-patch domain-containing protein</fullName>
    </recommendedName>
</protein>
<dbReference type="Pfam" id="PF13821">
    <property type="entry name" value="DUF4187"/>
    <property type="match status" value="1"/>
</dbReference>
<dbReference type="InterPro" id="IPR025239">
    <property type="entry name" value="DUF4187"/>
</dbReference>
<evidence type="ECO:0000256" key="1">
    <source>
        <dbReference type="SAM" id="MobiDB-lite"/>
    </source>
</evidence>
<reference evidence="3 4" key="1">
    <citation type="submission" date="2023-10" db="EMBL/GenBank/DDBJ databases">
        <authorList>
            <person name="Maclean D."/>
            <person name="Macfadyen A."/>
        </authorList>
    </citation>
    <scope>NUCLEOTIDE SEQUENCE [LARGE SCALE GENOMIC DNA]</scope>
</reference>
<dbReference type="Proteomes" id="UP001314263">
    <property type="component" value="Unassembled WGS sequence"/>
</dbReference>
<dbReference type="SMART" id="SM01173">
    <property type="entry name" value="DUF4187"/>
    <property type="match status" value="1"/>
</dbReference>
<dbReference type="InterPro" id="IPR039249">
    <property type="entry name" value="GPATCH11"/>
</dbReference>
<feature type="domain" description="G-patch" evidence="2">
    <location>
        <begin position="94"/>
        <end position="140"/>
    </location>
</feature>